<protein>
    <submittedName>
        <fullName evidence="1">Uncharacterized protein</fullName>
    </submittedName>
</protein>
<proteinExistence type="predicted"/>
<accession>A0A0Z8QE18</accession>
<reference evidence="1 2" key="1">
    <citation type="submission" date="2016-02" db="EMBL/GenBank/DDBJ databases">
        <authorList>
            <consortium name="Pathogen Informatics"/>
        </authorList>
    </citation>
    <scope>NUCLEOTIDE SEQUENCE [LARGE SCALE GENOMIC DNA]</scope>
    <source>
        <strain evidence="1 2">LSS82</strain>
    </source>
</reference>
<sequence length="54" mass="6465">MLTTEKFLGCFLMDLLIFKNTSFQFENLIIYILLNSIDIINNCKLLFKYQKIKL</sequence>
<dbReference type="AlphaFoldDB" id="A0A0Z8QE18"/>
<name>A0A0Z8QE18_STRSU</name>
<organism evidence="1 2">
    <name type="scientific">Streptococcus suis</name>
    <dbReference type="NCBI Taxonomy" id="1307"/>
    <lineage>
        <taxon>Bacteria</taxon>
        <taxon>Bacillati</taxon>
        <taxon>Bacillota</taxon>
        <taxon>Bacilli</taxon>
        <taxon>Lactobacillales</taxon>
        <taxon>Streptococcaceae</taxon>
        <taxon>Streptococcus</taxon>
    </lineage>
</organism>
<evidence type="ECO:0000313" key="1">
    <source>
        <dbReference type="EMBL" id="CYV81681.1"/>
    </source>
</evidence>
<dbReference type="Proteomes" id="UP000074825">
    <property type="component" value="Unassembled WGS sequence"/>
</dbReference>
<dbReference type="EMBL" id="FIIF01000010">
    <property type="protein sequence ID" value="CYV81681.1"/>
    <property type="molecule type" value="Genomic_DNA"/>
</dbReference>
<gene>
    <name evidence="1" type="ORF">ERS132444_01418</name>
</gene>
<evidence type="ECO:0000313" key="2">
    <source>
        <dbReference type="Proteomes" id="UP000074825"/>
    </source>
</evidence>